<accession>A0A4Y9L3B4</accession>
<sequence>MSAAAPSPLAGEGGFAKRSRVRGLSPHEQSCQWKEPLIRRFAPPSPTRGDGRRPHPFSFSACQCR</sequence>
<proteinExistence type="predicted"/>
<reference evidence="2 3" key="1">
    <citation type="submission" date="2019-03" db="EMBL/GenBank/DDBJ databases">
        <title>Bradyrhizobium strains diversity isolated from Chamaecrista fasciculata.</title>
        <authorList>
            <person name="Urquiaga M.C.O."/>
            <person name="Hungria M."/>
            <person name="Delamuta J.R.M."/>
        </authorList>
    </citation>
    <scope>NUCLEOTIDE SEQUENCE [LARGE SCALE GENOMIC DNA]</scope>
    <source>
        <strain evidence="2 3">CNPSo 3424</strain>
    </source>
</reference>
<comment type="caution">
    <text evidence="2">The sequence shown here is derived from an EMBL/GenBank/DDBJ whole genome shotgun (WGS) entry which is preliminary data.</text>
</comment>
<organism evidence="2 3">
    <name type="scientific">Bradyrhizobium frederickii</name>
    <dbReference type="NCBI Taxonomy" id="2560054"/>
    <lineage>
        <taxon>Bacteria</taxon>
        <taxon>Pseudomonadati</taxon>
        <taxon>Pseudomonadota</taxon>
        <taxon>Alphaproteobacteria</taxon>
        <taxon>Hyphomicrobiales</taxon>
        <taxon>Nitrobacteraceae</taxon>
        <taxon>Bradyrhizobium</taxon>
    </lineage>
</organism>
<evidence type="ECO:0000313" key="2">
    <source>
        <dbReference type="EMBL" id="TFV38068.1"/>
    </source>
</evidence>
<name>A0A4Y9L3B4_9BRAD</name>
<evidence type="ECO:0000313" key="3">
    <source>
        <dbReference type="Proteomes" id="UP000298225"/>
    </source>
</evidence>
<gene>
    <name evidence="2" type="ORF">E4K66_16745</name>
</gene>
<dbReference type="Proteomes" id="UP000298225">
    <property type="component" value="Unassembled WGS sequence"/>
</dbReference>
<keyword evidence="3" id="KW-1185">Reference proteome</keyword>
<dbReference type="EMBL" id="SPQU01000007">
    <property type="protein sequence ID" value="TFV38068.1"/>
    <property type="molecule type" value="Genomic_DNA"/>
</dbReference>
<feature type="region of interest" description="Disordered" evidence="1">
    <location>
        <begin position="1"/>
        <end position="65"/>
    </location>
</feature>
<protein>
    <submittedName>
        <fullName evidence="2">Uncharacterized protein</fullName>
    </submittedName>
</protein>
<dbReference type="OrthoDB" id="8255795at2"/>
<dbReference type="AlphaFoldDB" id="A0A4Y9L3B4"/>
<evidence type="ECO:0000256" key="1">
    <source>
        <dbReference type="SAM" id="MobiDB-lite"/>
    </source>
</evidence>